<dbReference type="PANTHER" id="PTHR35391:SF3">
    <property type="entry name" value="FINGER DOMAIN PROTEIN, PUTATIVE (AFU_ORTHOLOGUE AFUA_8G04300)-RELATED"/>
    <property type="match status" value="1"/>
</dbReference>
<name>A0A9P5LFH1_9HYPO</name>
<evidence type="ECO:0000313" key="4">
    <source>
        <dbReference type="Proteomes" id="UP000722485"/>
    </source>
</evidence>
<evidence type="ECO:0000313" key="3">
    <source>
        <dbReference type="EMBL" id="KAF7556597.1"/>
    </source>
</evidence>
<gene>
    <name evidence="3" type="ORF">G7Z17_g1345</name>
</gene>
<dbReference type="SMART" id="SM00355">
    <property type="entry name" value="ZnF_C2H2"/>
    <property type="match status" value="2"/>
</dbReference>
<sequence>MEPRVKARDPLDESSGAAEAPLSPPILIDQLRSPPVNHLATSASASDQRDDSSHPQEALAFSYDAGADDNDNADLGQGPGLLPAPSFDGGAVGSPIAELARTTNELNLQETSHPTLVSMWNISWDPPTAGLARGTKDESVQKPSDQLGALSNLAKQKTRGWKPQDKPPDRKPGRSYADKQLACPFYIRDPNTHRKCRSIKFRTTTDIRRHLLSASAHRQPRHCPICKCVFEDRDDAVLCTQLNQHIRQSLCTEETIVVPGVTEEQRQRLDYGENFQGSLRENWFHLWDILFPDDPRPISPFLAIETQVFDDDFDYFGSSGDEEDNGENNDNASIIDTISPDMAGFKKYILTLNPMLVTENNYLVERIAHQQVIRYQRLLRSKVTHLRLAANCPSGALCIAMGGSASILDPTTNLHELDHLSSVHDDNNSPSKRNINDDTFPTDIPMPPTIYLPAEFECQLCYQSKKFQKPSDWTKHVHEDIQPFTCTWDRCIEPKTFKRKADWTRHENERHRHLEWWFQEPKLKSKRTVNGSTGVDLTWQKVEQCHMETSTRPQDEPCRFCGKVLSTWKDLTVHLAKHMEAISLPVIRLVEAKAAELKADTIIDPVQDPPQIAPTDSGYASVKKTTCENGQKYVETSAQQDSQDTLESQFDDATTEYTNASSVGTLKRESYISGFADDLFQCINDLQPHKQEIERISTILPDLLKAFALCLGYKAPSAMHRDVMYFVHKHRRMIAKAFKDRCREEEENSSDTPDPSPTDGEKMPLNEIMNSWFQKQNLEEIPLHAGVDDIDSKSRESDEDSDDDSTAMGGYRDLVVDTDAFRWLLAHMEFHNQPLSLMGLCFQLGFKAQAILIWGACDMCLVGAQKLSSMLVGVAKTAEVLWLIFGVGSSQANHPVSGSGLLKTQEGGFLANLAVSPGRGIMGGAKFVLGLRDTPAHVARNGGYIPKLQWIATKFVLFWDENDKRGWLINGTSALLHIVRASLAHNSTDKFKAAFVFRPEDMKESPTPLTADSAIDVLINSENLALKLYHEMDGYLSLQSRIEHFYRILEKLIDHQADGSGEDGTRLADKPRQYLEGWDFKDLATSRDPMYPRVATLETEGKVWVDLTRALHTITLFGRGFGELIRPADADNCGE</sequence>
<feature type="region of interest" description="Disordered" evidence="1">
    <location>
        <begin position="789"/>
        <end position="808"/>
    </location>
</feature>
<proteinExistence type="predicted"/>
<evidence type="ECO:0000256" key="1">
    <source>
        <dbReference type="SAM" id="MobiDB-lite"/>
    </source>
</evidence>
<comment type="caution">
    <text evidence="3">The sequence shown here is derived from an EMBL/GenBank/DDBJ whole genome shotgun (WGS) entry which is preliminary data.</text>
</comment>
<feature type="region of interest" description="Disordered" evidence="1">
    <location>
        <begin position="1"/>
        <end position="89"/>
    </location>
</feature>
<organism evidence="3 4">
    <name type="scientific">Cylindrodendrum hubeiense</name>
    <dbReference type="NCBI Taxonomy" id="595255"/>
    <lineage>
        <taxon>Eukaryota</taxon>
        <taxon>Fungi</taxon>
        <taxon>Dikarya</taxon>
        <taxon>Ascomycota</taxon>
        <taxon>Pezizomycotina</taxon>
        <taxon>Sordariomycetes</taxon>
        <taxon>Hypocreomycetidae</taxon>
        <taxon>Hypocreales</taxon>
        <taxon>Nectriaceae</taxon>
        <taxon>Cylindrodendrum</taxon>
    </lineage>
</organism>
<reference evidence="3" key="1">
    <citation type="submission" date="2020-03" db="EMBL/GenBank/DDBJ databases">
        <title>Draft Genome Sequence of Cylindrodendrum hubeiense.</title>
        <authorList>
            <person name="Buettner E."/>
            <person name="Kellner H."/>
        </authorList>
    </citation>
    <scope>NUCLEOTIDE SEQUENCE</scope>
    <source>
        <strain evidence="3">IHI 201604</strain>
    </source>
</reference>
<dbReference type="OrthoDB" id="1577640at2759"/>
<feature type="compositionally biased region" description="Basic and acidic residues" evidence="1">
    <location>
        <begin position="1"/>
        <end position="11"/>
    </location>
</feature>
<dbReference type="Pfam" id="PF26082">
    <property type="entry name" value="zf-C2H2_AcuF"/>
    <property type="match status" value="1"/>
</dbReference>
<protein>
    <recommendedName>
        <fullName evidence="2">C2H2-type domain-containing protein</fullName>
    </recommendedName>
</protein>
<feature type="region of interest" description="Disordered" evidence="1">
    <location>
        <begin position="739"/>
        <end position="764"/>
    </location>
</feature>
<dbReference type="PROSITE" id="PS00028">
    <property type="entry name" value="ZINC_FINGER_C2H2_1"/>
    <property type="match status" value="1"/>
</dbReference>
<dbReference type="AlphaFoldDB" id="A0A9P5LFH1"/>
<dbReference type="InterPro" id="IPR013087">
    <property type="entry name" value="Znf_C2H2_type"/>
</dbReference>
<feature type="domain" description="C2H2-type" evidence="2">
    <location>
        <begin position="558"/>
        <end position="578"/>
    </location>
</feature>
<feature type="region of interest" description="Disordered" evidence="1">
    <location>
        <begin position="156"/>
        <end position="176"/>
    </location>
</feature>
<accession>A0A9P5LFH1</accession>
<feature type="compositionally biased region" description="Polar residues" evidence="1">
    <location>
        <begin position="428"/>
        <end position="439"/>
    </location>
</feature>
<feature type="region of interest" description="Disordered" evidence="1">
    <location>
        <begin position="421"/>
        <end position="440"/>
    </location>
</feature>
<dbReference type="Proteomes" id="UP000722485">
    <property type="component" value="Unassembled WGS sequence"/>
</dbReference>
<feature type="compositionally biased region" description="Basic and acidic residues" evidence="1">
    <location>
        <begin position="162"/>
        <end position="172"/>
    </location>
</feature>
<dbReference type="PANTHER" id="PTHR35391">
    <property type="entry name" value="C2H2-TYPE DOMAIN-CONTAINING PROTEIN-RELATED"/>
    <property type="match status" value="1"/>
</dbReference>
<dbReference type="InterPro" id="IPR058925">
    <property type="entry name" value="zf-C2H2_AcuF"/>
</dbReference>
<keyword evidence="4" id="KW-1185">Reference proteome</keyword>
<dbReference type="EMBL" id="JAANBB010000011">
    <property type="protein sequence ID" value="KAF7556597.1"/>
    <property type="molecule type" value="Genomic_DNA"/>
</dbReference>
<evidence type="ECO:0000259" key="2">
    <source>
        <dbReference type="PROSITE" id="PS00028"/>
    </source>
</evidence>